<protein>
    <submittedName>
        <fullName evidence="1">Uncharacterized protein</fullName>
    </submittedName>
</protein>
<keyword evidence="2" id="KW-1185">Reference proteome</keyword>
<dbReference type="KEGG" id="kim:G3T16_16230"/>
<dbReference type="RefSeq" id="WP_163496145.1">
    <property type="nucleotide sequence ID" value="NZ_CP048711.1"/>
</dbReference>
<dbReference type="AlphaFoldDB" id="A0A6C0U3P2"/>
<proteinExistence type="predicted"/>
<name>A0A6C0U3P2_9GAMM</name>
<gene>
    <name evidence="1" type="ORF">G3T16_16230</name>
</gene>
<accession>A0A6C0U3P2</accession>
<evidence type="ECO:0000313" key="2">
    <source>
        <dbReference type="Proteomes" id="UP000477680"/>
    </source>
</evidence>
<reference evidence="1 2" key="1">
    <citation type="submission" date="2020-02" db="EMBL/GenBank/DDBJ databases">
        <title>Genome sequencing for Kineobactrum sp. M2.</title>
        <authorList>
            <person name="Park S.-J."/>
        </authorList>
    </citation>
    <scope>NUCLEOTIDE SEQUENCE [LARGE SCALE GENOMIC DNA]</scope>
    <source>
        <strain evidence="1 2">M2</strain>
    </source>
</reference>
<dbReference type="Proteomes" id="UP000477680">
    <property type="component" value="Chromosome"/>
</dbReference>
<sequence length="256" mass="28747">MRNPHVRALYYKVSSDGVITYKEPDALRVSHALADFTIDDGSLTVRPKEYFGSEEEARSAIEPFLRAWEMHEDLISNIGTIRFKFDQADVVDREPPRSGEARFIGEPAVSKTVSVNGTLTVQWSRYPAPPSDFSVTPDVELVYCRWLRFKEGKEPLQSMAYFVLTVLERAAGGRKQAATTYQLEKEILEKIGKLSSTRGDGHTARKADATLMKLSPNEYTWLAEAIRQVIRRMGEHAAGRQGGKLALADLPTLRNT</sequence>
<organism evidence="1 2">
    <name type="scientific">Kineobactrum salinum</name>
    <dbReference type="NCBI Taxonomy" id="2708301"/>
    <lineage>
        <taxon>Bacteria</taxon>
        <taxon>Pseudomonadati</taxon>
        <taxon>Pseudomonadota</taxon>
        <taxon>Gammaproteobacteria</taxon>
        <taxon>Cellvibrionales</taxon>
        <taxon>Halieaceae</taxon>
        <taxon>Kineobactrum</taxon>
    </lineage>
</organism>
<evidence type="ECO:0000313" key="1">
    <source>
        <dbReference type="EMBL" id="QIB66711.1"/>
    </source>
</evidence>
<dbReference type="EMBL" id="CP048711">
    <property type="protein sequence ID" value="QIB66711.1"/>
    <property type="molecule type" value="Genomic_DNA"/>
</dbReference>